<organism evidence="1 2">
    <name type="scientific">Butyricimonas virosa</name>
    <dbReference type="NCBI Taxonomy" id="544645"/>
    <lineage>
        <taxon>Bacteria</taxon>
        <taxon>Pseudomonadati</taxon>
        <taxon>Bacteroidota</taxon>
        <taxon>Bacteroidia</taxon>
        <taxon>Bacteroidales</taxon>
        <taxon>Odoribacteraceae</taxon>
        <taxon>Butyricimonas</taxon>
    </lineage>
</organism>
<dbReference type="Gene3D" id="3.40.390.70">
    <property type="match status" value="1"/>
</dbReference>
<accession>A0A413IP36</accession>
<sequence>MNKYMPIMKRMNIYIALFLSIWLIACSEENGVGSVDPLTPDYILPQGKSPADNRIVELYNQYGTYILYEYTERDFNWSQMEGSSSDYTYTKADPLYAGEMLDLLNEVWFSLYPVDFHRKYMPYKIFLATALRYGSSAQFKDVRAMNGQIAVSYCSDTLKKMSVGTKLSLKINLQQGLWEKWIDKINFPEEFFALSDYSKAANTTPSSPDYARNRGFVANNGNEWSTRVNWPSRTLNKMDDLKAFLNGMVGRTSEQWKVELEYPLVKKKYDILRNYLLRTYGFDIQAIGDMIYE</sequence>
<evidence type="ECO:0008006" key="3">
    <source>
        <dbReference type="Google" id="ProtNLM"/>
    </source>
</evidence>
<name>A0A413IP36_9BACT</name>
<gene>
    <name evidence="1" type="ORF">DXA50_08505</name>
</gene>
<proteinExistence type="predicted"/>
<reference evidence="1 2" key="1">
    <citation type="submission" date="2018-08" db="EMBL/GenBank/DDBJ databases">
        <title>A genome reference for cultivated species of the human gut microbiota.</title>
        <authorList>
            <person name="Zou Y."/>
            <person name="Xue W."/>
            <person name="Luo G."/>
        </authorList>
    </citation>
    <scope>NUCLEOTIDE SEQUENCE [LARGE SCALE GENOMIC DNA]</scope>
    <source>
        <strain evidence="1 2">OF02-7</strain>
    </source>
</reference>
<evidence type="ECO:0000313" key="1">
    <source>
        <dbReference type="EMBL" id="RGY18658.1"/>
    </source>
</evidence>
<dbReference type="EMBL" id="QSCR01000011">
    <property type="protein sequence ID" value="RGY18658.1"/>
    <property type="molecule type" value="Genomic_DNA"/>
</dbReference>
<dbReference type="PROSITE" id="PS51257">
    <property type="entry name" value="PROKAR_LIPOPROTEIN"/>
    <property type="match status" value="1"/>
</dbReference>
<protein>
    <recommendedName>
        <fullName evidence="3">Lipoprotein</fullName>
    </recommendedName>
</protein>
<comment type="caution">
    <text evidence="1">The sequence shown here is derived from an EMBL/GenBank/DDBJ whole genome shotgun (WGS) entry which is preliminary data.</text>
</comment>
<dbReference type="AlphaFoldDB" id="A0A413IP36"/>
<dbReference type="Proteomes" id="UP000286063">
    <property type="component" value="Unassembled WGS sequence"/>
</dbReference>
<evidence type="ECO:0000313" key="2">
    <source>
        <dbReference type="Proteomes" id="UP000286063"/>
    </source>
</evidence>